<organism evidence="1 2">
    <name type="scientific">Lagenidium giganteum</name>
    <dbReference type="NCBI Taxonomy" id="4803"/>
    <lineage>
        <taxon>Eukaryota</taxon>
        <taxon>Sar</taxon>
        <taxon>Stramenopiles</taxon>
        <taxon>Oomycota</taxon>
        <taxon>Peronosporomycetes</taxon>
        <taxon>Pythiales</taxon>
        <taxon>Pythiaceae</taxon>
    </lineage>
</organism>
<dbReference type="Gene3D" id="3.90.730.10">
    <property type="entry name" value="Ribonuclease T2-like"/>
    <property type="match status" value="1"/>
</dbReference>
<sequence length="210" mass="22559">MLGNVFGDFGDQDLWVLTSAWQPQNSRGNHAFMEAHLTIDSLVPTYKNGANQMGFAEAIKNAGSRAALIKHWPVTSNTAPNSTDTWTGWFKTENPDTPEYDWTCSGLAQAPYLKAALALAVKVATPVAIPTKIGSQTSADSLRTSLGGPHAALTCNGDALTHIVACWAKDTKSVVPTQRIKCPVASAEQDTCSGKSVRIPSAQPQHQYYE</sequence>
<dbReference type="GO" id="GO:0033897">
    <property type="term" value="F:ribonuclease T2 activity"/>
    <property type="evidence" value="ECO:0007669"/>
    <property type="project" value="InterPro"/>
</dbReference>
<name>A0AAV2YUK0_9STRA</name>
<gene>
    <name evidence="1" type="ORF">N0F65_008858</name>
</gene>
<evidence type="ECO:0000313" key="2">
    <source>
        <dbReference type="Proteomes" id="UP001146120"/>
    </source>
</evidence>
<dbReference type="Proteomes" id="UP001146120">
    <property type="component" value="Unassembled WGS sequence"/>
</dbReference>
<proteinExistence type="predicted"/>
<comment type="caution">
    <text evidence="1">The sequence shown here is derived from an EMBL/GenBank/DDBJ whole genome shotgun (WGS) entry which is preliminary data.</text>
</comment>
<accession>A0AAV2YUK0</accession>
<dbReference type="GO" id="GO:0003723">
    <property type="term" value="F:RNA binding"/>
    <property type="evidence" value="ECO:0007669"/>
    <property type="project" value="InterPro"/>
</dbReference>
<reference evidence="1" key="2">
    <citation type="journal article" date="2023" name="Microbiol Resour">
        <title>Decontamination and Annotation of the Draft Genome Sequence of the Oomycete Lagenidium giganteum ARSEF 373.</title>
        <authorList>
            <person name="Morgan W.R."/>
            <person name="Tartar A."/>
        </authorList>
    </citation>
    <scope>NUCLEOTIDE SEQUENCE</scope>
    <source>
        <strain evidence="1">ARSEF 373</strain>
    </source>
</reference>
<keyword evidence="2" id="KW-1185">Reference proteome</keyword>
<dbReference type="AlphaFoldDB" id="A0AAV2YUK0"/>
<protein>
    <submittedName>
        <fullName evidence="1">Uncharacterized protein</fullName>
    </submittedName>
</protein>
<dbReference type="InterPro" id="IPR036430">
    <property type="entry name" value="RNase_T2-like_sf"/>
</dbReference>
<dbReference type="SUPFAM" id="SSF55895">
    <property type="entry name" value="Ribonuclease Rh-like"/>
    <property type="match status" value="1"/>
</dbReference>
<dbReference type="EMBL" id="DAKRPA010000153">
    <property type="protein sequence ID" value="DAZ96897.1"/>
    <property type="molecule type" value="Genomic_DNA"/>
</dbReference>
<reference evidence="1" key="1">
    <citation type="submission" date="2022-11" db="EMBL/GenBank/DDBJ databases">
        <authorList>
            <person name="Morgan W.R."/>
            <person name="Tartar A."/>
        </authorList>
    </citation>
    <scope>NUCLEOTIDE SEQUENCE</scope>
    <source>
        <strain evidence="1">ARSEF 373</strain>
    </source>
</reference>
<evidence type="ECO:0000313" key="1">
    <source>
        <dbReference type="EMBL" id="DAZ96897.1"/>
    </source>
</evidence>